<dbReference type="GeneID" id="92083359"/>
<evidence type="ECO:0000313" key="2">
    <source>
        <dbReference type="EMBL" id="KAK7937207.1"/>
    </source>
</evidence>
<name>A0ABR1PRY7_9PEZI</name>
<feature type="non-terminal residue" evidence="2">
    <location>
        <position position="1"/>
    </location>
</feature>
<keyword evidence="3" id="KW-1185">Reference proteome</keyword>
<dbReference type="SUPFAM" id="SSF51726">
    <property type="entry name" value="UROD/MetE-like"/>
    <property type="match status" value="1"/>
</dbReference>
<organism evidence="2 3">
    <name type="scientific">Apiospora aurea</name>
    <dbReference type="NCBI Taxonomy" id="335848"/>
    <lineage>
        <taxon>Eukaryota</taxon>
        <taxon>Fungi</taxon>
        <taxon>Dikarya</taxon>
        <taxon>Ascomycota</taxon>
        <taxon>Pezizomycotina</taxon>
        <taxon>Sordariomycetes</taxon>
        <taxon>Xylariomycetidae</taxon>
        <taxon>Amphisphaeriales</taxon>
        <taxon>Apiosporaceae</taxon>
        <taxon>Apiospora</taxon>
    </lineage>
</organism>
<reference evidence="2 3" key="1">
    <citation type="submission" date="2023-01" db="EMBL/GenBank/DDBJ databases">
        <title>Analysis of 21 Apiospora genomes using comparative genomics revels a genus with tremendous synthesis potential of carbohydrate active enzymes and secondary metabolites.</title>
        <authorList>
            <person name="Sorensen T."/>
        </authorList>
    </citation>
    <scope>NUCLEOTIDE SEQUENCE [LARGE SCALE GENOMIC DNA]</scope>
    <source>
        <strain evidence="2 3">CBS 24483</strain>
    </source>
</reference>
<evidence type="ECO:0008006" key="4">
    <source>
        <dbReference type="Google" id="ProtNLM"/>
    </source>
</evidence>
<feature type="non-terminal residue" evidence="2">
    <location>
        <position position="358"/>
    </location>
</feature>
<dbReference type="InterPro" id="IPR038071">
    <property type="entry name" value="UROD/MetE-like_sf"/>
</dbReference>
<sequence length="358" mass="39512">HDEAYRSAHGGQRPRRLAAGGLHAPGDCSSWPLVSYTRRRDGRAMELYRMTVATLPPVARRNELGGTTLPESGSESVLAAFTFDDIKSTAYDEAALSSYAEFKHLRQRGIIPSDVRFQIGLPSPYSVLAGHIKPEVANAIEPLYEQLFAETIDRIFAEVPTEDVVIQWDLCFEMTALDIFPSPGGVQQGLVDRVARFCERIPQDGKLAFHLCYGDLRHKHFIEPQGTSLLVDLANALLERETIGPRTGWIHLPVPKERTDPGYFAPLVRLRLGAPELKPPRLYLGVVHANDEVGTKKRVETAQAVVPFPFGEATECGLGRTPPEEVGSILRICQGDHSGPHSGEYMSTMQRHGGDILT</sequence>
<feature type="region of interest" description="Disordered" evidence="1">
    <location>
        <begin position="1"/>
        <end position="21"/>
    </location>
</feature>
<dbReference type="RefSeq" id="XP_066692535.1">
    <property type="nucleotide sequence ID" value="XM_066850297.1"/>
</dbReference>
<evidence type="ECO:0000313" key="3">
    <source>
        <dbReference type="Proteomes" id="UP001391051"/>
    </source>
</evidence>
<accession>A0ABR1PRY7</accession>
<dbReference type="EMBL" id="JAQQWE010000010">
    <property type="protein sequence ID" value="KAK7937207.1"/>
    <property type="molecule type" value="Genomic_DNA"/>
</dbReference>
<proteinExistence type="predicted"/>
<comment type="caution">
    <text evidence="2">The sequence shown here is derived from an EMBL/GenBank/DDBJ whole genome shotgun (WGS) entry which is preliminary data.</text>
</comment>
<gene>
    <name evidence="2" type="ORF">PG986_014075</name>
</gene>
<dbReference type="Gene3D" id="3.20.20.210">
    <property type="match status" value="1"/>
</dbReference>
<protein>
    <recommendedName>
        <fullName evidence="4">Methionine synthase</fullName>
    </recommendedName>
</protein>
<dbReference type="Proteomes" id="UP001391051">
    <property type="component" value="Unassembled WGS sequence"/>
</dbReference>
<evidence type="ECO:0000256" key="1">
    <source>
        <dbReference type="SAM" id="MobiDB-lite"/>
    </source>
</evidence>